<reference evidence="1" key="1">
    <citation type="submission" date="2018-05" db="EMBL/GenBank/DDBJ databases">
        <authorList>
            <person name="Lanie J.A."/>
            <person name="Ng W.-L."/>
            <person name="Kazmierczak K.M."/>
            <person name="Andrzejewski T.M."/>
            <person name="Davidsen T.M."/>
            <person name="Wayne K.J."/>
            <person name="Tettelin H."/>
            <person name="Glass J.I."/>
            <person name="Rusch D."/>
            <person name="Podicherti R."/>
            <person name="Tsui H.-C.T."/>
            <person name="Winkler M.E."/>
        </authorList>
    </citation>
    <scope>NUCLEOTIDE SEQUENCE</scope>
</reference>
<dbReference type="Pfam" id="PF13783">
    <property type="entry name" value="DUF4177"/>
    <property type="match status" value="1"/>
</dbReference>
<dbReference type="AlphaFoldDB" id="A0A381SXU0"/>
<dbReference type="EMBL" id="UINC01003650">
    <property type="protein sequence ID" value="SVA08148.1"/>
    <property type="molecule type" value="Genomic_DNA"/>
</dbReference>
<evidence type="ECO:0000313" key="1">
    <source>
        <dbReference type="EMBL" id="SVA08148.1"/>
    </source>
</evidence>
<evidence type="ECO:0008006" key="2">
    <source>
        <dbReference type="Google" id="ProtNLM"/>
    </source>
</evidence>
<dbReference type="InterPro" id="IPR025234">
    <property type="entry name" value="YjzH-like"/>
</dbReference>
<protein>
    <recommendedName>
        <fullName evidence="2">DUF4177 domain-containing protein</fullName>
    </recommendedName>
</protein>
<proteinExistence type="predicted"/>
<name>A0A381SXU0_9ZZZZ</name>
<organism evidence="1">
    <name type="scientific">marine metagenome</name>
    <dbReference type="NCBI Taxonomy" id="408172"/>
    <lineage>
        <taxon>unclassified sequences</taxon>
        <taxon>metagenomes</taxon>
        <taxon>ecological metagenomes</taxon>
    </lineage>
</organism>
<sequence length="71" mass="8406">MNEALVVHYNESALSTLFLGSAKVNTERLTEFLNEYTAQGYSVKAVEREYRRMLLFFKREAFIIFLERPRP</sequence>
<gene>
    <name evidence="1" type="ORF">METZ01_LOCUS61002</name>
</gene>
<accession>A0A381SXU0</accession>